<organism evidence="10 11">
    <name type="scientific">Eremothecium sinecaudum</name>
    <dbReference type="NCBI Taxonomy" id="45286"/>
    <lineage>
        <taxon>Eukaryota</taxon>
        <taxon>Fungi</taxon>
        <taxon>Dikarya</taxon>
        <taxon>Ascomycota</taxon>
        <taxon>Saccharomycotina</taxon>
        <taxon>Saccharomycetes</taxon>
        <taxon>Saccharomycetales</taxon>
        <taxon>Saccharomycetaceae</taxon>
        <taxon>Eremothecium</taxon>
    </lineage>
</organism>
<keyword evidence="4 8" id="KW-0805">Transcription regulation</keyword>
<dbReference type="EMBL" id="CP014242">
    <property type="protein sequence ID" value="AMD19228.1"/>
    <property type="molecule type" value="Genomic_DNA"/>
</dbReference>
<dbReference type="RefSeq" id="XP_017986224.1">
    <property type="nucleotide sequence ID" value="XM_018130735.1"/>
</dbReference>
<sequence length="142" mass="16141">MTDRLTQLQQCLGQIVEQFGSAVNYVDRNHDFEPHNELEDKLTDPQATIASPDDFERNIDELTTDMILKTRQIIKLIDSLPGFDVSAEEQLHRIDVLQGQLMKVEEEKIEAVKRKGRLLKAVDGLIKEFVEGIASSRRPGNP</sequence>
<dbReference type="InterPro" id="IPR037212">
    <property type="entry name" value="Med7/Med21-like"/>
</dbReference>
<name>A0A109UX98_9SACH</name>
<evidence type="ECO:0000256" key="4">
    <source>
        <dbReference type="ARBA" id="ARBA00023015"/>
    </source>
</evidence>
<dbReference type="InterPro" id="IPR021384">
    <property type="entry name" value="Mediator_Med21"/>
</dbReference>
<keyword evidence="9" id="KW-0175">Coiled coil</keyword>
<dbReference type="OrthoDB" id="526653at2759"/>
<dbReference type="Proteomes" id="UP000243052">
    <property type="component" value="Chromosome ii"/>
</dbReference>
<dbReference type="GO" id="GO:0006357">
    <property type="term" value="P:regulation of transcription by RNA polymerase II"/>
    <property type="evidence" value="ECO:0007669"/>
    <property type="project" value="TreeGrafter"/>
</dbReference>
<feature type="coiled-coil region" evidence="9">
    <location>
        <begin position="87"/>
        <end position="114"/>
    </location>
</feature>
<keyword evidence="6 8" id="KW-0804">Transcription</keyword>
<dbReference type="GO" id="GO:0003712">
    <property type="term" value="F:transcription coregulator activity"/>
    <property type="evidence" value="ECO:0007669"/>
    <property type="project" value="TreeGrafter"/>
</dbReference>
<evidence type="ECO:0000256" key="1">
    <source>
        <dbReference type="ARBA" id="ARBA00004123"/>
    </source>
</evidence>
<comment type="subcellular location">
    <subcellularLocation>
        <location evidence="1 8">Nucleus</location>
    </subcellularLocation>
</comment>
<keyword evidence="11" id="KW-1185">Reference proteome</keyword>
<reference evidence="10 11" key="1">
    <citation type="submission" date="2016-01" db="EMBL/GenBank/DDBJ databases">
        <title>Genome sequence of the yeast Holleya sinecauda.</title>
        <authorList>
            <person name="Dietrich F.S."/>
        </authorList>
    </citation>
    <scope>NUCLEOTIDE SEQUENCE [LARGE SCALE GENOMIC DNA]</scope>
    <source>
        <strain evidence="10 11">ATCC 58844</strain>
    </source>
</reference>
<dbReference type="GeneID" id="28721490"/>
<dbReference type="AlphaFoldDB" id="A0A109UX98"/>
<evidence type="ECO:0000256" key="6">
    <source>
        <dbReference type="ARBA" id="ARBA00023163"/>
    </source>
</evidence>
<comment type="subunit">
    <text evidence="8">Component of the Mediator complex.</text>
</comment>
<evidence type="ECO:0000256" key="3">
    <source>
        <dbReference type="ARBA" id="ARBA00019691"/>
    </source>
</evidence>
<dbReference type="GO" id="GO:0016592">
    <property type="term" value="C:mediator complex"/>
    <property type="evidence" value="ECO:0007669"/>
    <property type="project" value="UniProtKB-UniRule"/>
</dbReference>
<evidence type="ECO:0000256" key="5">
    <source>
        <dbReference type="ARBA" id="ARBA00023159"/>
    </source>
</evidence>
<dbReference type="STRING" id="45286.A0A109UX98"/>
<keyword evidence="7 8" id="KW-0539">Nucleus</keyword>
<keyword evidence="5 8" id="KW-0010">Activator</keyword>
<evidence type="ECO:0000313" key="11">
    <source>
        <dbReference type="Proteomes" id="UP000243052"/>
    </source>
</evidence>
<comment type="function">
    <text evidence="8">Component of the Mediator complex, a coactivator involved in the regulated transcription of nearly all RNA polymerase II-dependent genes. Mediator functions as a bridge to convey information from gene-specific regulatory proteins to the basal RNA polymerase II transcription machinery. Mediator is recruited to promoters by direct interactions with regulatory proteins and serves as a scaffold for the assembly of a functional preinitiation complex with RNA polymerase II and the general transcription factors.</text>
</comment>
<dbReference type="SUPFAM" id="SSF140718">
    <property type="entry name" value="Mediator hinge subcomplex-like"/>
    <property type="match status" value="1"/>
</dbReference>
<evidence type="ECO:0000256" key="7">
    <source>
        <dbReference type="ARBA" id="ARBA00023242"/>
    </source>
</evidence>
<dbReference type="Pfam" id="PF11221">
    <property type="entry name" value="Med21"/>
    <property type="match status" value="1"/>
</dbReference>
<dbReference type="PANTHER" id="PTHR13381">
    <property type="entry name" value="RNA POLYMERASE II HOLOENZYME COMPONENT SRB7"/>
    <property type="match status" value="1"/>
</dbReference>
<evidence type="ECO:0000256" key="9">
    <source>
        <dbReference type="SAM" id="Coils"/>
    </source>
</evidence>
<proteinExistence type="inferred from homology"/>
<gene>
    <name evidence="10" type="ORF">AW171_hschr21045</name>
</gene>
<protein>
    <recommendedName>
        <fullName evidence="3 8">Mediator of RNA polymerase II transcription subunit 21</fullName>
    </recommendedName>
</protein>
<evidence type="ECO:0000256" key="2">
    <source>
        <dbReference type="ARBA" id="ARBA00005770"/>
    </source>
</evidence>
<evidence type="ECO:0000256" key="8">
    <source>
        <dbReference type="RuleBase" id="RU366036"/>
    </source>
</evidence>
<evidence type="ECO:0000313" key="10">
    <source>
        <dbReference type="EMBL" id="AMD19228.1"/>
    </source>
</evidence>
<dbReference type="PANTHER" id="PTHR13381:SF0">
    <property type="entry name" value="MEDIATOR OF RNA POLYMERASE II TRANSCRIPTION SUBUNIT 21"/>
    <property type="match status" value="1"/>
</dbReference>
<accession>A0A109UX98</accession>
<dbReference type="Gene3D" id="6.10.280.10">
    <property type="entry name" value="Mediator complex, subunit Med21"/>
    <property type="match status" value="1"/>
</dbReference>
<comment type="similarity">
    <text evidence="2 8">Belongs to the Mediator complex subunit 21 family.</text>
</comment>